<evidence type="ECO:0000313" key="2">
    <source>
        <dbReference type="Proteomes" id="UP000289323"/>
    </source>
</evidence>
<accession>A0A3S4BEZ2</accession>
<proteinExistence type="predicted"/>
<dbReference type="AlphaFoldDB" id="A0A3S4BEZ2"/>
<reference evidence="1 2" key="1">
    <citation type="submission" date="2018-04" db="EMBL/GenBank/DDBJ databases">
        <authorList>
            <person name="Huttner S."/>
            <person name="Dainat J."/>
        </authorList>
    </citation>
    <scope>NUCLEOTIDE SEQUENCE [LARGE SCALE GENOMIC DNA]</scope>
</reference>
<protein>
    <submittedName>
        <fullName evidence="1">B33d3d34-5242-41d2-9545-0db84488f505</fullName>
    </submittedName>
</protein>
<organism evidence="1 2">
    <name type="scientific">Thermothielavioides terrestris</name>
    <dbReference type="NCBI Taxonomy" id="2587410"/>
    <lineage>
        <taxon>Eukaryota</taxon>
        <taxon>Fungi</taxon>
        <taxon>Dikarya</taxon>
        <taxon>Ascomycota</taxon>
        <taxon>Pezizomycotina</taxon>
        <taxon>Sordariomycetes</taxon>
        <taxon>Sordariomycetidae</taxon>
        <taxon>Sordariales</taxon>
        <taxon>Chaetomiaceae</taxon>
        <taxon>Thermothielavioides</taxon>
    </lineage>
</organism>
<dbReference type="Proteomes" id="UP000289323">
    <property type="component" value="Unassembled WGS sequence"/>
</dbReference>
<evidence type="ECO:0000313" key="1">
    <source>
        <dbReference type="EMBL" id="SPQ18203.1"/>
    </source>
</evidence>
<dbReference type="EMBL" id="OUUZ01000001">
    <property type="protein sequence ID" value="SPQ18203.1"/>
    <property type="molecule type" value="Genomic_DNA"/>
</dbReference>
<gene>
    <name evidence="1" type="ORF">TT172_LOCUS622</name>
</gene>
<sequence length="79" mass="8569">MLNCARPWSSPWPEWRDLGGGGAWFLESGLKAGERPEECRSALLTTGEITGWSGEATEAGEAREVAYWESPGEATEPSL</sequence>
<name>A0A3S4BEZ2_9PEZI</name>